<dbReference type="SUPFAM" id="SSF55486">
    <property type="entry name" value="Metalloproteases ('zincins'), catalytic domain"/>
    <property type="match status" value="1"/>
</dbReference>
<keyword evidence="3" id="KW-0479">Metal-binding</keyword>
<dbReference type="InterPro" id="IPR001570">
    <property type="entry name" value="Peptidase_M4_C_domain"/>
</dbReference>
<dbReference type="PANTHER" id="PTHR43579:SF1">
    <property type="entry name" value="NEUTRAL METALLOPROTEINASE"/>
    <property type="match status" value="1"/>
</dbReference>
<keyword evidence="4 8" id="KW-0378">Hydrolase</keyword>
<dbReference type="KEGG" id="cyt:cce_0958"/>
<dbReference type="EMBL" id="CP000806">
    <property type="protein sequence ID" value="ACB50309.1"/>
    <property type="molecule type" value="Genomic_DNA"/>
</dbReference>
<dbReference type="CDD" id="cd09597">
    <property type="entry name" value="M4_TLP"/>
    <property type="match status" value="1"/>
</dbReference>
<evidence type="ECO:0000259" key="10">
    <source>
        <dbReference type="Pfam" id="PF02868"/>
    </source>
</evidence>
<dbReference type="Proteomes" id="UP000001203">
    <property type="component" value="Chromosome circular"/>
</dbReference>
<dbReference type="InterPro" id="IPR023612">
    <property type="entry name" value="Peptidase_M4"/>
</dbReference>
<dbReference type="Pfam" id="PF02868">
    <property type="entry name" value="Peptidase_M4_C"/>
    <property type="match status" value="1"/>
</dbReference>
<feature type="active site" description="Proton donor" evidence="7">
    <location>
        <position position="274"/>
    </location>
</feature>
<accession>B1WSX9</accession>
<keyword evidence="2 8" id="KW-0645">Protease</keyword>
<keyword evidence="8" id="KW-0964">Secreted</keyword>
<dbReference type="HOGENOM" id="CLU_008590_0_1_3"/>
<dbReference type="InterPro" id="IPR013856">
    <property type="entry name" value="Peptidase_M4_domain"/>
</dbReference>
<evidence type="ECO:0000313" key="11">
    <source>
        <dbReference type="EMBL" id="ACB50309.1"/>
    </source>
</evidence>
<dbReference type="MEROPS" id="M04.027"/>
<dbReference type="InterPro" id="IPR027268">
    <property type="entry name" value="Peptidase_M4/M1_CTD_sf"/>
</dbReference>
<name>B1WSX9_CROS5</name>
<dbReference type="OrthoDB" id="291295at2"/>
<keyword evidence="12" id="KW-1185">Reference proteome</keyword>
<dbReference type="Pfam" id="PF01447">
    <property type="entry name" value="Peptidase_M4"/>
    <property type="match status" value="1"/>
</dbReference>
<dbReference type="eggNOG" id="COG3227">
    <property type="taxonomic scope" value="Bacteria"/>
</dbReference>
<feature type="domain" description="Peptidase M4 C-terminal" evidence="10">
    <location>
        <begin position="183"/>
        <end position="350"/>
    </location>
</feature>
<feature type="domain" description="Peptidase M4" evidence="9">
    <location>
        <begin position="73"/>
        <end position="179"/>
    </location>
</feature>
<dbReference type="InterPro" id="IPR052759">
    <property type="entry name" value="Metalloprotease_M4"/>
</dbReference>
<dbReference type="AlphaFoldDB" id="B1WSX9"/>
<keyword evidence="6 8" id="KW-0482">Metalloprotease</keyword>
<comment type="similarity">
    <text evidence="1 8">Belongs to the peptidase M4 family.</text>
</comment>
<dbReference type="PANTHER" id="PTHR43579">
    <property type="match status" value="1"/>
</dbReference>
<dbReference type="EC" id="3.4.24.-" evidence="8"/>
<gene>
    <name evidence="11" type="ordered locus">cce_0958</name>
</gene>
<evidence type="ECO:0000259" key="9">
    <source>
        <dbReference type="Pfam" id="PF01447"/>
    </source>
</evidence>
<dbReference type="STRING" id="43989.cce_0958"/>
<keyword evidence="5 8" id="KW-0862">Zinc</keyword>
<comment type="subcellular location">
    <subcellularLocation>
        <location evidence="8">Secreted</location>
    </subcellularLocation>
</comment>
<evidence type="ECO:0000256" key="2">
    <source>
        <dbReference type="ARBA" id="ARBA00022670"/>
    </source>
</evidence>
<sequence>MYTCHNPLHCYLPPYVLKNLAQCEDPEIRRLAIEALEASAEARAIRATMGAIATIAPMFSSTPISTKKNRLVYDMEERRFVLPGKLVRREGEDPTGDSAVDEAYDHAGITYDFYKQRFNRNSIDNRGMDLISSVHVGRQYNNAFWNGRQMAYGDGDGQIFIRFTKALDVAGHEITHGVITHESNLEYQGESGALNESFADVMGALVQQWHLGQNDPNTADWDMGELIMGSSPATRLRTFKAEKAYEDDPYLGTDRQPKHIRDKYTGLEDNGGVHINSGIPNHAFYLIALDIGGPSWEKAGKIWYQTLRNLNSQSDFQEAADMTYQVAGQLFGNGSLEQQAVKQGWDGVGINISSGSW</sequence>
<dbReference type="GO" id="GO:0005576">
    <property type="term" value="C:extracellular region"/>
    <property type="evidence" value="ECO:0007669"/>
    <property type="project" value="UniProtKB-SubCell"/>
</dbReference>
<dbReference type="PRINTS" id="PR00730">
    <property type="entry name" value="THERMOLYSIN"/>
</dbReference>
<evidence type="ECO:0000256" key="5">
    <source>
        <dbReference type="ARBA" id="ARBA00022833"/>
    </source>
</evidence>
<evidence type="ECO:0000256" key="8">
    <source>
        <dbReference type="RuleBase" id="RU366073"/>
    </source>
</evidence>
<dbReference type="RefSeq" id="WP_009547143.1">
    <property type="nucleotide sequence ID" value="NC_010546.1"/>
</dbReference>
<evidence type="ECO:0000313" key="12">
    <source>
        <dbReference type="Proteomes" id="UP000001203"/>
    </source>
</evidence>
<evidence type="ECO:0000256" key="6">
    <source>
        <dbReference type="ARBA" id="ARBA00023049"/>
    </source>
</evidence>
<evidence type="ECO:0000256" key="3">
    <source>
        <dbReference type="ARBA" id="ARBA00022723"/>
    </source>
</evidence>
<organism evidence="11 12">
    <name type="scientific">Crocosphaera subtropica (strain ATCC 51142 / BH68)</name>
    <name type="common">Cyanothece sp. (strain ATCC 51142)</name>
    <dbReference type="NCBI Taxonomy" id="43989"/>
    <lineage>
        <taxon>Bacteria</taxon>
        <taxon>Bacillati</taxon>
        <taxon>Cyanobacteriota</taxon>
        <taxon>Cyanophyceae</taxon>
        <taxon>Oscillatoriophycideae</taxon>
        <taxon>Chroococcales</taxon>
        <taxon>Aphanothecaceae</taxon>
        <taxon>Crocosphaera</taxon>
        <taxon>Crocosphaera subtropica</taxon>
    </lineage>
</organism>
<protein>
    <recommendedName>
        <fullName evidence="8">Neutral metalloproteinase</fullName>
        <ecNumber evidence="8">3.4.24.-</ecNumber>
    </recommendedName>
</protein>
<proteinExistence type="inferred from homology"/>
<dbReference type="GO" id="GO:0004222">
    <property type="term" value="F:metalloendopeptidase activity"/>
    <property type="evidence" value="ECO:0007669"/>
    <property type="project" value="UniProtKB-UniRule"/>
</dbReference>
<dbReference type="Gene3D" id="1.10.390.10">
    <property type="entry name" value="Neutral Protease Domain 2"/>
    <property type="match status" value="1"/>
</dbReference>
<evidence type="ECO:0000256" key="7">
    <source>
        <dbReference type="PIRSR" id="PIRSR623612-1"/>
    </source>
</evidence>
<comment type="function">
    <text evidence="8">Extracellular zinc metalloprotease.</text>
</comment>
<reference evidence="11 12" key="1">
    <citation type="journal article" date="2008" name="Proc. Natl. Acad. Sci. U.S.A.">
        <title>The genome of Cyanothece 51142, a unicellular diazotrophic cyanobacterium important in the marine nitrogen cycle.</title>
        <authorList>
            <person name="Welsh E.A."/>
            <person name="Liberton M."/>
            <person name="Stoeckel J."/>
            <person name="Loh T."/>
            <person name="Elvitigala T."/>
            <person name="Wang C."/>
            <person name="Wollam A."/>
            <person name="Fulton R.S."/>
            <person name="Clifton S.W."/>
            <person name="Jacobs J.M."/>
            <person name="Aurora R."/>
            <person name="Ghosh B.K."/>
            <person name="Sherman L.A."/>
            <person name="Smith R.D."/>
            <person name="Wilson R.K."/>
            <person name="Pakrasi H.B."/>
        </authorList>
    </citation>
    <scope>NUCLEOTIDE SEQUENCE [LARGE SCALE GENOMIC DNA]</scope>
    <source>
        <strain evidence="12">ATCC 51142 / BH68</strain>
    </source>
</reference>
<dbReference type="Gene3D" id="3.10.170.10">
    <property type="match status" value="1"/>
</dbReference>
<evidence type="ECO:0000256" key="1">
    <source>
        <dbReference type="ARBA" id="ARBA00009388"/>
    </source>
</evidence>
<dbReference type="GO" id="GO:0006508">
    <property type="term" value="P:proteolysis"/>
    <property type="evidence" value="ECO:0007669"/>
    <property type="project" value="UniProtKB-KW"/>
</dbReference>
<evidence type="ECO:0000256" key="4">
    <source>
        <dbReference type="ARBA" id="ARBA00022801"/>
    </source>
</evidence>
<comment type="cofactor">
    <cofactor evidence="8">
        <name>Zn(2+)</name>
        <dbReference type="ChEBI" id="CHEBI:29105"/>
    </cofactor>
</comment>
<feature type="active site" evidence="7">
    <location>
        <position position="173"/>
    </location>
</feature>
<dbReference type="GO" id="GO:0046872">
    <property type="term" value="F:metal ion binding"/>
    <property type="evidence" value="ECO:0007669"/>
    <property type="project" value="UniProtKB-UniRule"/>
</dbReference>